<protein>
    <submittedName>
        <fullName evidence="1">Uncharacterized protein</fullName>
    </submittedName>
</protein>
<dbReference type="Proteomes" id="UP000836387">
    <property type="component" value="Unassembled WGS sequence"/>
</dbReference>
<evidence type="ECO:0000313" key="1">
    <source>
        <dbReference type="EMBL" id="CAG9953217.1"/>
    </source>
</evidence>
<reference evidence="1" key="2">
    <citation type="submission" date="2021-10" db="EMBL/GenBank/DDBJ databases">
        <authorList>
            <person name="Piombo E."/>
        </authorList>
    </citation>
    <scope>NUCLEOTIDE SEQUENCE</scope>
</reference>
<dbReference type="EMBL" id="CADEHS020000520">
    <property type="protein sequence ID" value="CAG9953217.1"/>
    <property type="molecule type" value="Genomic_DNA"/>
</dbReference>
<proteinExistence type="predicted"/>
<keyword evidence="2" id="KW-1185">Reference proteome</keyword>
<accession>A0ACA9UJI2</accession>
<gene>
    <name evidence="1" type="ORF">CRV2_00019553</name>
</gene>
<comment type="caution">
    <text evidence="1">The sequence shown here is derived from an EMBL/GenBank/DDBJ whole genome shotgun (WGS) entry which is preliminary data.</text>
</comment>
<reference evidence="1" key="1">
    <citation type="submission" date="2020-04" db="EMBL/GenBank/DDBJ databases">
        <authorList>
            <person name="Broberg M."/>
        </authorList>
    </citation>
    <scope>NUCLEOTIDE SEQUENCE</scope>
</reference>
<evidence type="ECO:0000313" key="2">
    <source>
        <dbReference type="Proteomes" id="UP000836387"/>
    </source>
</evidence>
<organism evidence="1 2">
    <name type="scientific">Clonostachys rosea f. rosea IK726</name>
    <dbReference type="NCBI Taxonomy" id="1349383"/>
    <lineage>
        <taxon>Eukaryota</taxon>
        <taxon>Fungi</taxon>
        <taxon>Dikarya</taxon>
        <taxon>Ascomycota</taxon>
        <taxon>Pezizomycotina</taxon>
        <taxon>Sordariomycetes</taxon>
        <taxon>Hypocreomycetidae</taxon>
        <taxon>Hypocreales</taxon>
        <taxon>Bionectriaceae</taxon>
        <taxon>Clonostachys</taxon>
    </lineage>
</organism>
<sequence>MPAWAMRMLIPNLSEITEKQKWWLKRVRKIRASLEPDDIKDTIFEGILASNLPENEKTDARMAHDVQLIALAGESTTGYTLSTIIFELLSHPDDYKKARDEVLLAMPSDHPVPTYRQVQNLPYLNAVVQEFLRLHPDKVLITFSRGSRNCIGQEFARREMSIILATILKHYEIYRGQEGRTLELYNTDDGWFYYPNDTITAQVVFSDVSLEQGLIWAKKLVTHSAASFSSPLTFPGYKDVPVSYLIADGDHSIKTSTQRAQIDMIERISGNKVDVTVTNAGHVPPLTAPKDVINWILSVASKLDGEKMGTQ</sequence>
<name>A0ACA9UJI2_BIOOC</name>